<dbReference type="STRING" id="1769779.AUP74_02752"/>
<dbReference type="GO" id="GO:0004499">
    <property type="term" value="F:N,N-dimethylaniline monooxygenase activity"/>
    <property type="evidence" value="ECO:0007669"/>
    <property type="project" value="InterPro"/>
</dbReference>
<evidence type="ECO:0000256" key="2">
    <source>
        <dbReference type="ARBA" id="ARBA00010139"/>
    </source>
</evidence>
<dbReference type="Pfam" id="PF13450">
    <property type="entry name" value="NAD_binding_8"/>
    <property type="match status" value="1"/>
</dbReference>
<dbReference type="AlphaFoldDB" id="A0A1C9WAG6"/>
<evidence type="ECO:0000256" key="6">
    <source>
        <dbReference type="ARBA" id="ARBA00023002"/>
    </source>
</evidence>
<sequence>MNQQHFDILIIGAGLSGIGTACHLRQQCPDRQFAILERRERIGGTWDLFRYPGIRSDSDMFSFGFNFRPWNGLKVLADGASIRNYIADTAKEFDVTEHIRFGVDLQEANWESSQGHWTLQGTQNGAAVTYTCNVLISCTGYYDYRQGYLPQFDGIDQFDGQVIHPQQWPQDLDYADKKVLVIGSGATAVTLVPAMADKASHVTMLQRSPTYVLSVPAEDKISAFLRKWLPESLVYRMARKRNIKLHRWIFKAAKRWPSLTRRLMLRGVRKAMGKDFDMRHFSPDYKPWDQRLCAVPDGDLFEAINAGKASVVTDEVATFTESGVRLKSGQELEADIVITATGLNVQVLGGMALRVDDQPVEISRRLTYKGVLMEGVPNMAWVFGYTNAAWTLKADLSADYICRLLNHMKATGQGVFMPVDREGCKAEESVMAALKSGYVARADHLLPRQGTKYPWSLMNDYEKDRKILLETPIDDGILNFYKKIAKPTSVEQPAIEESCTN</sequence>
<dbReference type="PANTHER" id="PTHR43872">
    <property type="entry name" value="MONOOXYGENASE, PUTATIVE (AFU_ORTHOLOGUE AFUA_8G02570)-RELATED"/>
    <property type="match status" value="1"/>
</dbReference>
<evidence type="ECO:0000256" key="5">
    <source>
        <dbReference type="ARBA" id="ARBA00022857"/>
    </source>
</evidence>
<dbReference type="SUPFAM" id="SSF51905">
    <property type="entry name" value="FAD/NAD(P)-binding domain"/>
    <property type="match status" value="1"/>
</dbReference>
<dbReference type="Gene3D" id="3.50.50.60">
    <property type="entry name" value="FAD/NAD(P)-binding domain"/>
    <property type="match status" value="3"/>
</dbReference>
<keyword evidence="4" id="KW-0274">FAD</keyword>
<protein>
    <submittedName>
        <fullName evidence="8">FAD-containing monooxygenase MymA</fullName>
        <ecNumber evidence="8">1.14.13.-</ecNumber>
    </submittedName>
</protein>
<keyword evidence="3" id="KW-0285">Flavoprotein</keyword>
<gene>
    <name evidence="8" type="primary">mymA</name>
    <name evidence="8" type="ORF">AUP74_02752</name>
</gene>
<dbReference type="PANTHER" id="PTHR43872:SF1">
    <property type="entry name" value="MONOOXYGENASE, PUTATIVE (AFU_ORTHOLOGUE AFUA_8G02570)-RELATED"/>
    <property type="match status" value="1"/>
</dbReference>
<evidence type="ECO:0000256" key="4">
    <source>
        <dbReference type="ARBA" id="ARBA00022827"/>
    </source>
</evidence>
<evidence type="ECO:0000256" key="7">
    <source>
        <dbReference type="ARBA" id="ARBA00023033"/>
    </source>
</evidence>
<dbReference type="FunFam" id="3.50.50.60:FF:000228">
    <property type="entry name" value="FAD-containing monooxygenase EthA"/>
    <property type="match status" value="1"/>
</dbReference>
<dbReference type="KEGG" id="micc:AUP74_02752"/>
<evidence type="ECO:0000256" key="3">
    <source>
        <dbReference type="ARBA" id="ARBA00022630"/>
    </source>
</evidence>
<dbReference type="GO" id="GO:0050661">
    <property type="term" value="F:NADP binding"/>
    <property type="evidence" value="ECO:0007669"/>
    <property type="project" value="InterPro"/>
</dbReference>
<evidence type="ECO:0000256" key="1">
    <source>
        <dbReference type="ARBA" id="ARBA00001974"/>
    </source>
</evidence>
<reference evidence="9" key="1">
    <citation type="submission" date="2016-01" db="EMBL/GenBank/DDBJ databases">
        <title>Complete genome sequence of Microbulbifer sp. CCB-MM1, a halophile isolated from Matang Mangrove Forest, Perak.</title>
        <authorList>
            <person name="Moh T.H."/>
            <person name="Dinesh B."/>
            <person name="Lau N.-S."/>
            <person name="Go F."/>
            <person name="Alexander Chong S.-C."/>
        </authorList>
    </citation>
    <scope>NUCLEOTIDE SEQUENCE [LARGE SCALE GENOMIC DNA]</scope>
    <source>
        <strain evidence="9">CCB-MM1</strain>
    </source>
</reference>
<name>A0A1C9WAG6_9GAMM</name>
<comment type="similarity">
    <text evidence="2">Belongs to the FAD-binding monooxygenase family.</text>
</comment>
<evidence type="ECO:0000313" key="8">
    <source>
        <dbReference type="EMBL" id="AOS98147.1"/>
    </source>
</evidence>
<dbReference type="InterPro" id="IPR051820">
    <property type="entry name" value="FAD-binding_MO"/>
</dbReference>
<keyword evidence="7 8" id="KW-0503">Monooxygenase</keyword>
<dbReference type="GO" id="GO:0050660">
    <property type="term" value="F:flavin adenine dinucleotide binding"/>
    <property type="evidence" value="ECO:0007669"/>
    <property type="project" value="InterPro"/>
</dbReference>
<keyword evidence="5" id="KW-0521">NADP</keyword>
<dbReference type="EMBL" id="CP014143">
    <property type="protein sequence ID" value="AOS98147.1"/>
    <property type="molecule type" value="Genomic_DNA"/>
</dbReference>
<keyword evidence="9" id="KW-1185">Reference proteome</keyword>
<keyword evidence="6 8" id="KW-0560">Oxidoreductase</keyword>
<proteinExistence type="inferred from homology"/>
<dbReference type="RefSeq" id="WP_069948052.1">
    <property type="nucleotide sequence ID" value="NZ_CP014143.1"/>
</dbReference>
<comment type="cofactor">
    <cofactor evidence="1">
        <name>FAD</name>
        <dbReference type="ChEBI" id="CHEBI:57692"/>
    </cofactor>
</comment>
<dbReference type="Pfam" id="PF00743">
    <property type="entry name" value="FMO-like"/>
    <property type="match status" value="1"/>
</dbReference>
<accession>A0A1C9WAG6</accession>
<dbReference type="OrthoDB" id="312624at2"/>
<dbReference type="InterPro" id="IPR036188">
    <property type="entry name" value="FAD/NAD-bd_sf"/>
</dbReference>
<organism evidence="8 9">
    <name type="scientific">Microbulbifer aggregans</name>
    <dbReference type="NCBI Taxonomy" id="1769779"/>
    <lineage>
        <taxon>Bacteria</taxon>
        <taxon>Pseudomonadati</taxon>
        <taxon>Pseudomonadota</taxon>
        <taxon>Gammaproteobacteria</taxon>
        <taxon>Cellvibrionales</taxon>
        <taxon>Microbulbiferaceae</taxon>
        <taxon>Microbulbifer</taxon>
    </lineage>
</organism>
<dbReference type="InterPro" id="IPR020946">
    <property type="entry name" value="Flavin_mOase-like"/>
</dbReference>
<dbReference type="PATRIC" id="fig|1769779.3.peg.2747"/>
<dbReference type="Proteomes" id="UP000095672">
    <property type="component" value="Chromosome"/>
</dbReference>
<evidence type="ECO:0000313" key="9">
    <source>
        <dbReference type="Proteomes" id="UP000095672"/>
    </source>
</evidence>
<dbReference type="EC" id="1.14.13.-" evidence="8"/>